<dbReference type="InterPro" id="IPR013783">
    <property type="entry name" value="Ig-like_fold"/>
</dbReference>
<dbReference type="GeneID" id="102749873"/>
<dbReference type="RefSeq" id="XP_006738801.2">
    <property type="nucleotide sequence ID" value="XM_006738738.2"/>
</dbReference>
<dbReference type="AlphaFoldDB" id="A0A2U3Y509"/>
<comment type="function">
    <text evidence="8">Associates with IL27 to form the IL-27 interleukin, a heterodimeric cytokine which functions in innate immunity. IL-27 has pro- and anti-inflammatory properties, that can regulate T-helper cell development, suppress T-cell proliferation, stimulate cytotoxic T-cell activity, induce isotype switching in B-cells, and that has diverse effects on innate immune cells. Among its target cells are CD4 T-helper cells which can differentiate in type 1 effector cells (TH1), type 2 effector cells (TH2) and IL17 producing helper T-cells (TH17). It drives rapid clonal expansion of naive but not memory CD4 T-cells. It also strongly synergizes with IL-12 to trigger interferon-gamma/IFN-gamma production of naive CD4 T-cells, binds to the cytokine receptor WSX-1/TCCR. Another important role of IL-27 is its antitumor activity as well as its antiangiogenic activity with activation of production of antiangiogenic chemokines.</text>
</comment>
<dbReference type="Proteomes" id="UP000245341">
    <property type="component" value="Unplaced"/>
</dbReference>
<evidence type="ECO:0000256" key="1">
    <source>
        <dbReference type="ARBA" id="ARBA00004613"/>
    </source>
</evidence>
<evidence type="ECO:0000256" key="8">
    <source>
        <dbReference type="ARBA" id="ARBA00060104"/>
    </source>
</evidence>
<dbReference type="KEGG" id="lww:102749873"/>
<dbReference type="SMART" id="SM00060">
    <property type="entry name" value="FN3"/>
    <property type="match status" value="2"/>
</dbReference>
<dbReference type="InterPro" id="IPR053073">
    <property type="entry name" value="IL11/IL27_subunit_beta"/>
</dbReference>
<dbReference type="FunFam" id="2.60.40.10:FF:000136">
    <property type="entry name" value="Ciliary neurotrophic factor receptor alpha"/>
    <property type="match status" value="1"/>
</dbReference>
<feature type="region of interest" description="Disordered" evidence="11">
    <location>
        <begin position="69"/>
        <end position="126"/>
    </location>
</feature>
<dbReference type="InterPro" id="IPR003530">
    <property type="entry name" value="Hematopoietin_rcpt_L_F3_CS"/>
</dbReference>
<organism evidence="13 14">
    <name type="scientific">Leptonychotes weddellii</name>
    <name type="common">Weddell seal</name>
    <name type="synonym">Otaria weddellii</name>
    <dbReference type="NCBI Taxonomy" id="9713"/>
    <lineage>
        <taxon>Eukaryota</taxon>
        <taxon>Metazoa</taxon>
        <taxon>Chordata</taxon>
        <taxon>Craniata</taxon>
        <taxon>Vertebrata</taxon>
        <taxon>Euteleostomi</taxon>
        <taxon>Mammalia</taxon>
        <taxon>Eutheria</taxon>
        <taxon>Laurasiatheria</taxon>
        <taxon>Carnivora</taxon>
        <taxon>Caniformia</taxon>
        <taxon>Pinnipedia</taxon>
        <taxon>Phocidae</taxon>
        <taxon>Monachinae</taxon>
        <taxon>Lobodontini</taxon>
        <taxon>Leptonychotes</taxon>
    </lineage>
</organism>
<keyword evidence="4" id="KW-0964">Secreted</keyword>
<reference evidence="14" key="1">
    <citation type="submission" date="2025-08" db="UniProtKB">
        <authorList>
            <consortium name="RefSeq"/>
        </authorList>
    </citation>
    <scope>IDENTIFICATION</scope>
    <source>
        <tissue evidence="14">Liver</tissue>
    </source>
</reference>
<keyword evidence="6" id="KW-0677">Repeat</keyword>
<keyword evidence="5" id="KW-0732">Signal</keyword>
<keyword evidence="7" id="KW-0325">Glycoprotein</keyword>
<dbReference type="PROSITE" id="PS01354">
    <property type="entry name" value="HEMATOPO_REC_L_F3"/>
    <property type="match status" value="1"/>
</dbReference>
<dbReference type="GO" id="GO:0016020">
    <property type="term" value="C:membrane"/>
    <property type="evidence" value="ECO:0007669"/>
    <property type="project" value="InterPro"/>
</dbReference>
<evidence type="ECO:0000256" key="7">
    <source>
        <dbReference type="ARBA" id="ARBA00023180"/>
    </source>
</evidence>
<feature type="region of interest" description="Disordered" evidence="11">
    <location>
        <begin position="1"/>
        <end position="46"/>
    </location>
</feature>
<dbReference type="FunFam" id="2.60.40.10:FF:001499">
    <property type="entry name" value="Interleukin-27 subunit beta"/>
    <property type="match status" value="1"/>
</dbReference>
<keyword evidence="13" id="KW-1185">Reference proteome</keyword>
<dbReference type="GO" id="GO:0002376">
    <property type="term" value="P:immune system process"/>
    <property type="evidence" value="ECO:0007669"/>
    <property type="project" value="UniProtKB-ARBA"/>
</dbReference>
<protein>
    <recommendedName>
        <fullName evidence="10">Interleukin-27 subunit beta</fullName>
    </recommendedName>
</protein>
<sequence length="370" mass="40114">MAQRRSRRRDCPPWSPWPGEWSTGQGGSPPLQSVAGRKDLQSGCCGKGHRGSTSLFRGLLSRPLAQGLQNLMPNPAVTGEGTRAPPPSPRSSLLAPQTAQGVRPREGKGGALTRGCTTTSGGTQGPCLPEVLPASAPDSRAHGLMASRLLLVLALWVGCSPCSGREAAPTQPRVRCWAPRYPIAVDCSWTLLPTPHSAKPTSFIASYRRGVAAHGESQPCLQLTPEATSCTIPDVQLFSMVPYILNVTAVQPWGSSSSFVPFVPEHIIKPDPPESVRLRPLPGQRLWVQWEPPRSWPFPEIFSLKYWIRYKHHGSARFRQVGPIEATSFTLRAVRPQAKYCIQVAAQDLTDYGEASDWSLPAAASKPLGK</sequence>
<keyword evidence="3" id="KW-0202">Cytokine</keyword>
<dbReference type="InterPro" id="IPR003961">
    <property type="entry name" value="FN3_dom"/>
</dbReference>
<evidence type="ECO:0000256" key="5">
    <source>
        <dbReference type="ARBA" id="ARBA00022729"/>
    </source>
</evidence>
<dbReference type="InterPro" id="IPR036116">
    <property type="entry name" value="FN3_sf"/>
</dbReference>
<dbReference type="GO" id="GO:0005615">
    <property type="term" value="C:extracellular space"/>
    <property type="evidence" value="ECO:0007669"/>
    <property type="project" value="UniProtKB-KW"/>
</dbReference>
<dbReference type="GO" id="GO:0005125">
    <property type="term" value="F:cytokine activity"/>
    <property type="evidence" value="ECO:0007669"/>
    <property type="project" value="UniProtKB-KW"/>
</dbReference>
<dbReference type="SUPFAM" id="SSF49265">
    <property type="entry name" value="Fibronectin type III"/>
    <property type="match status" value="2"/>
</dbReference>
<evidence type="ECO:0000256" key="2">
    <source>
        <dbReference type="ARBA" id="ARBA00010890"/>
    </source>
</evidence>
<dbReference type="Gene3D" id="2.60.40.10">
    <property type="entry name" value="Immunoglobulins"/>
    <property type="match status" value="2"/>
</dbReference>
<dbReference type="STRING" id="9713.A0A2U3Y509"/>
<dbReference type="PROSITE" id="PS50853">
    <property type="entry name" value="FN3"/>
    <property type="match status" value="1"/>
</dbReference>
<dbReference type="PANTHER" id="PTHR48483:SF2">
    <property type="entry name" value="INTERLEUKIN-27 SUBUNIT BETA"/>
    <property type="match status" value="1"/>
</dbReference>
<comment type="subunit">
    <text evidence="9">Heterodimer with IL27/IL27A; not disulfide-linked. This heterodimer is known as interleukin IL-27. Heterodimer with IL12A; not disulfide-linked. This heterodimer is known as interleukin IL-35. Interacts with SQSTM1.</text>
</comment>
<accession>A0A2U3Y509</accession>
<feature type="domain" description="Fibronectin type-III" evidence="12">
    <location>
        <begin position="272"/>
        <end position="368"/>
    </location>
</feature>
<evidence type="ECO:0000256" key="3">
    <source>
        <dbReference type="ARBA" id="ARBA00022514"/>
    </source>
</evidence>
<gene>
    <name evidence="14" type="primary">EBI3</name>
</gene>
<evidence type="ECO:0000256" key="10">
    <source>
        <dbReference type="ARBA" id="ARBA00074578"/>
    </source>
</evidence>
<evidence type="ECO:0000256" key="4">
    <source>
        <dbReference type="ARBA" id="ARBA00022525"/>
    </source>
</evidence>
<dbReference type="Pfam" id="PF24031">
    <property type="entry name" value="FN3_IL27B_N"/>
    <property type="match status" value="1"/>
</dbReference>
<name>A0A2U3Y509_LEPWE</name>
<evidence type="ECO:0000313" key="13">
    <source>
        <dbReference type="Proteomes" id="UP000245341"/>
    </source>
</evidence>
<evidence type="ECO:0000256" key="6">
    <source>
        <dbReference type="ARBA" id="ARBA00022737"/>
    </source>
</evidence>
<evidence type="ECO:0000313" key="14">
    <source>
        <dbReference type="RefSeq" id="XP_006738801.2"/>
    </source>
</evidence>
<proteinExistence type="inferred from homology"/>
<comment type="subcellular location">
    <subcellularLocation>
        <location evidence="1">Secreted</location>
    </subcellularLocation>
</comment>
<dbReference type="OrthoDB" id="6381660at2759"/>
<dbReference type="InterPro" id="IPR056621">
    <property type="entry name" value="FN3_IL27B_N"/>
</dbReference>
<evidence type="ECO:0000256" key="11">
    <source>
        <dbReference type="SAM" id="MobiDB-lite"/>
    </source>
</evidence>
<evidence type="ECO:0000256" key="9">
    <source>
        <dbReference type="ARBA" id="ARBA00064712"/>
    </source>
</evidence>
<dbReference type="GO" id="GO:0004896">
    <property type="term" value="F:cytokine receptor activity"/>
    <property type="evidence" value="ECO:0007669"/>
    <property type="project" value="InterPro"/>
</dbReference>
<dbReference type="CDD" id="cd00063">
    <property type="entry name" value="FN3"/>
    <property type="match status" value="1"/>
</dbReference>
<evidence type="ECO:0000259" key="12">
    <source>
        <dbReference type="PROSITE" id="PS50853"/>
    </source>
</evidence>
<dbReference type="CTD" id="10148"/>
<comment type="similarity">
    <text evidence="2">Belongs to the type I cytokine receptor family. Type 3 subfamily.</text>
</comment>
<dbReference type="PANTHER" id="PTHR48483">
    <property type="entry name" value="INTERLEUKIN-27 SUBUNIT BETA"/>
    <property type="match status" value="1"/>
</dbReference>